<evidence type="ECO:0000259" key="9">
    <source>
        <dbReference type="Pfam" id="PF00266"/>
    </source>
</evidence>
<keyword evidence="5" id="KW-0808">Transferase</keyword>
<comment type="caution">
    <text evidence="10">The sequence shown here is derived from an EMBL/GenBank/DDBJ whole genome shotgun (WGS) entry which is preliminary data.</text>
</comment>
<sequence length="404" mass="44164">MSTQPFNSYTPPLIEDDILEVIRSHGRERKLLMIPGPIECHEDVLEAMQTGATSHTDPNFINIFGECLEMLRVVLYSSGQPFVVAGSGTLSWDMVASNLVEPGEDILVVSNGFFGDKFAECFAAYGGSVTCIASKPLGSTVTLSEIKKTLQQRKFKLVALTHVDTSTGVMLDIESVASLIRAVSPESLIVVDGVCSVGCESIRMDDWGLDIVVTASQKAIGAPPGLSLLVASARAIETFKSRKSQPQSYFAAWHRWIPIMQNYEARKPSYFATPPVQLIMALNVALKKLLNYGMEKSFSRHQEVSNVIKDTIQSWGLELVSNSRESSANGLTAIYYPSGIQATDLLPKMAKRGVMIAGGLHPAIATKYFRIGHMGTSVIQPDRLHIETLLNALKDSLRECGFTF</sequence>
<feature type="domain" description="Aminotransferase class V" evidence="9">
    <location>
        <begin position="84"/>
        <end position="371"/>
    </location>
</feature>
<dbReference type="SUPFAM" id="SSF53383">
    <property type="entry name" value="PLP-dependent transferases"/>
    <property type="match status" value="1"/>
</dbReference>
<dbReference type="Pfam" id="PF00266">
    <property type="entry name" value="Aminotran_5"/>
    <property type="match status" value="1"/>
</dbReference>
<dbReference type="PANTHER" id="PTHR21152:SF24">
    <property type="entry name" value="ALANINE--GLYOXYLATE AMINOTRANSFERASE 1"/>
    <property type="match status" value="1"/>
</dbReference>
<name>A0ABR2W6I4_9FUNG</name>
<dbReference type="InterPro" id="IPR000192">
    <property type="entry name" value="Aminotrans_V_dom"/>
</dbReference>
<dbReference type="Gene3D" id="3.40.640.10">
    <property type="entry name" value="Type I PLP-dependent aspartate aminotransferase-like (Major domain)"/>
    <property type="match status" value="1"/>
</dbReference>
<evidence type="ECO:0000256" key="1">
    <source>
        <dbReference type="ARBA" id="ARBA00001933"/>
    </source>
</evidence>
<evidence type="ECO:0000256" key="2">
    <source>
        <dbReference type="ARBA" id="ARBA00009236"/>
    </source>
</evidence>
<dbReference type="PANTHER" id="PTHR21152">
    <property type="entry name" value="AMINOTRANSFERASE CLASS V"/>
    <property type="match status" value="1"/>
</dbReference>
<reference evidence="10 11" key="1">
    <citation type="submission" date="2023-04" db="EMBL/GenBank/DDBJ databases">
        <title>Genome of Basidiobolus ranarum AG-B5.</title>
        <authorList>
            <person name="Stajich J.E."/>
            <person name="Carter-House D."/>
            <person name="Gryganskyi A."/>
        </authorList>
    </citation>
    <scope>NUCLEOTIDE SEQUENCE [LARGE SCALE GENOMIC DNA]</scope>
    <source>
        <strain evidence="10 11">AG-B5</strain>
    </source>
</reference>
<dbReference type="Proteomes" id="UP001479436">
    <property type="component" value="Unassembled WGS sequence"/>
</dbReference>
<keyword evidence="6" id="KW-0663">Pyridoxal phosphate</keyword>
<dbReference type="EMBL" id="JASJQH010006985">
    <property type="protein sequence ID" value="KAK9721282.1"/>
    <property type="molecule type" value="Genomic_DNA"/>
</dbReference>
<evidence type="ECO:0000256" key="4">
    <source>
        <dbReference type="ARBA" id="ARBA00022576"/>
    </source>
</evidence>
<evidence type="ECO:0000256" key="8">
    <source>
        <dbReference type="RuleBase" id="RU004504"/>
    </source>
</evidence>
<keyword evidence="4" id="KW-0032">Aminotransferase</keyword>
<dbReference type="InterPro" id="IPR015422">
    <property type="entry name" value="PyrdxlP-dep_Trfase_small"/>
</dbReference>
<evidence type="ECO:0000313" key="11">
    <source>
        <dbReference type="Proteomes" id="UP001479436"/>
    </source>
</evidence>
<dbReference type="InterPro" id="IPR015421">
    <property type="entry name" value="PyrdxlP-dep_Trfase_major"/>
</dbReference>
<evidence type="ECO:0000256" key="5">
    <source>
        <dbReference type="ARBA" id="ARBA00022679"/>
    </source>
</evidence>
<dbReference type="PIRSF" id="PIRSF000524">
    <property type="entry name" value="SPT"/>
    <property type="match status" value="1"/>
</dbReference>
<comment type="similarity">
    <text evidence="2 7">Belongs to the class-V pyridoxal-phosphate-dependent aminotransferase family.</text>
</comment>
<evidence type="ECO:0000256" key="3">
    <source>
        <dbReference type="ARBA" id="ARBA00013049"/>
    </source>
</evidence>
<evidence type="ECO:0000256" key="7">
    <source>
        <dbReference type="RuleBase" id="RU004075"/>
    </source>
</evidence>
<comment type="cofactor">
    <cofactor evidence="1 8">
        <name>pyridoxal 5'-phosphate</name>
        <dbReference type="ChEBI" id="CHEBI:597326"/>
    </cofactor>
</comment>
<dbReference type="EC" id="2.6.1.44" evidence="3"/>
<evidence type="ECO:0000313" key="10">
    <source>
        <dbReference type="EMBL" id="KAK9721282.1"/>
    </source>
</evidence>
<dbReference type="InterPro" id="IPR020578">
    <property type="entry name" value="Aminotrans_V_PyrdxlP_BS"/>
</dbReference>
<dbReference type="Gene3D" id="3.90.1150.10">
    <property type="entry name" value="Aspartate Aminotransferase, domain 1"/>
    <property type="match status" value="1"/>
</dbReference>
<organism evidence="10 11">
    <name type="scientific">Basidiobolus ranarum</name>
    <dbReference type="NCBI Taxonomy" id="34480"/>
    <lineage>
        <taxon>Eukaryota</taxon>
        <taxon>Fungi</taxon>
        <taxon>Fungi incertae sedis</taxon>
        <taxon>Zoopagomycota</taxon>
        <taxon>Entomophthoromycotina</taxon>
        <taxon>Basidiobolomycetes</taxon>
        <taxon>Basidiobolales</taxon>
        <taxon>Basidiobolaceae</taxon>
        <taxon>Basidiobolus</taxon>
    </lineage>
</organism>
<dbReference type="PROSITE" id="PS00595">
    <property type="entry name" value="AA_TRANSFER_CLASS_5"/>
    <property type="match status" value="1"/>
</dbReference>
<protein>
    <recommendedName>
        <fullName evidence="3">alanine--glyoxylate transaminase</fullName>
        <ecNumber evidence="3">2.6.1.44</ecNumber>
    </recommendedName>
</protein>
<dbReference type="InterPro" id="IPR015424">
    <property type="entry name" value="PyrdxlP-dep_Trfase"/>
</dbReference>
<dbReference type="InterPro" id="IPR024169">
    <property type="entry name" value="SP_NH2Trfase/AEP_transaminase"/>
</dbReference>
<gene>
    <name evidence="10" type="ORF">K7432_003546</name>
</gene>
<keyword evidence="11" id="KW-1185">Reference proteome</keyword>
<proteinExistence type="inferred from homology"/>
<accession>A0ABR2W6I4</accession>
<evidence type="ECO:0000256" key="6">
    <source>
        <dbReference type="ARBA" id="ARBA00022898"/>
    </source>
</evidence>